<evidence type="ECO:0000313" key="5">
    <source>
        <dbReference type="EMBL" id="CAF2021758.1"/>
    </source>
</evidence>
<dbReference type="InterPro" id="IPR011990">
    <property type="entry name" value="TPR-like_helical_dom_sf"/>
</dbReference>
<evidence type="ECO:0000256" key="1">
    <source>
        <dbReference type="ARBA" id="ARBA00022737"/>
    </source>
</evidence>
<dbReference type="PANTHER" id="PTHR45641">
    <property type="entry name" value="TETRATRICOPEPTIDE REPEAT PROTEIN (AFU_ORTHOLOGUE AFUA_6G03870)"/>
    <property type="match status" value="1"/>
</dbReference>
<dbReference type="PROSITE" id="PS50005">
    <property type="entry name" value="TPR"/>
    <property type="match status" value="7"/>
</dbReference>
<dbReference type="PANTHER" id="PTHR45641:SF19">
    <property type="entry name" value="NEPHROCYSTIN-3"/>
    <property type="match status" value="1"/>
</dbReference>
<dbReference type="PROSITE" id="PS51996">
    <property type="entry name" value="TR_MART"/>
    <property type="match status" value="1"/>
</dbReference>
<proteinExistence type="predicted"/>
<feature type="repeat" description="TPR" evidence="3">
    <location>
        <begin position="602"/>
        <end position="635"/>
    </location>
</feature>
<reference evidence="6" key="1">
    <citation type="submission" date="2021-02" db="EMBL/GenBank/DDBJ databases">
        <authorList>
            <person name="Nowell W R."/>
        </authorList>
    </citation>
    <scope>NUCLEOTIDE SEQUENCE</scope>
</reference>
<dbReference type="Pfam" id="PF13424">
    <property type="entry name" value="TPR_12"/>
    <property type="match status" value="4"/>
</dbReference>
<keyword evidence="7" id="KW-1185">Reference proteome</keyword>
<keyword evidence="1" id="KW-0677">Repeat</keyword>
<dbReference type="Proteomes" id="UP000663866">
    <property type="component" value="Unassembled WGS sequence"/>
</dbReference>
<dbReference type="InterPro" id="IPR019734">
    <property type="entry name" value="TPR_rpt"/>
</dbReference>
<dbReference type="InterPro" id="IPR003540">
    <property type="entry name" value="ADP-ribosyltransferase"/>
</dbReference>
<dbReference type="Pfam" id="PF03496">
    <property type="entry name" value="ADPrib_exo_Tox"/>
    <property type="match status" value="1"/>
</dbReference>
<dbReference type="EMBL" id="CAJOBG010007243">
    <property type="protein sequence ID" value="CAF4211426.1"/>
    <property type="molecule type" value="Genomic_DNA"/>
</dbReference>
<feature type="domain" description="ADP ribosyltransferase" evidence="4">
    <location>
        <begin position="251"/>
        <end position="408"/>
    </location>
</feature>
<dbReference type="Proteomes" id="UP000663856">
    <property type="component" value="Unassembled WGS sequence"/>
</dbReference>
<sequence>MNTQKSNDMIISSEKDALTTESSHPVSPRQLGNITTRRRLPAYRRIVQNIPILWLNPNIYESQDGFRDSIVQLQHIFNDITVFNDADRFVDFLTEIKHEKTCMIVSNDVGQHVVPLIHDAPQLDAIYIVSETKTTQREWTKNWSKVRGIFTEIQHVCESLERAAIICDQNSISINIISLSDALHQNLDQLDQSFMYTQLLKEILLEFPYSERSLEILVDHCRDQYTDNDFELKKIDEFFRDYRLKSPIFWYTYATFIYYMLNQALRTQEVGSIITMGVFVRDLHKNIEQLHSEQSNGHKTGSFVVYRGQGVSNYDFEKIKRSEGGLLSFNSFLSTSIDHDVSFAFADSNRGNPDLVGILFHITIDPLVSSIPFASLDNVSHFTSEKEILFSMHSVFRIGEIKRIYDDDRFWQVELTLTKDNDQQLWALTERIREETESESKPHQLGQFLIKLGQFNKAKQLYKALLDLMPDDIQKATVCHQLGYIHYSQGDFVNAISFHEQSLQIKQQTFSTAHLSLADSYNSIGAVYDDMGEYSKALSFFEKALEICNKKQPPNLDDLNKLYNNMGGVFDKMGEYSKALSFFEKALEIRQITLPQNHPDLAQSFNNIGGLYYNMGEYSKAMASHQTALDINEKILPSNHPSLAISYNNMGTVYYEMKEYKKALVYYRQACKIYQQIHPPDHPALATSYSNIGSALDCMGMYSQAILFHEKALAIDQKALPPYHPSLAINYNNHSAVYSSMGEYSKALFYSEKALEVYQKTLSPNHPLLVNAYNNIGFIYNKMGEYSKALSFYGRGIEVAQHSLPSNHPNLQNLQENIDSVKNKL</sequence>
<dbReference type="SUPFAM" id="SSF56399">
    <property type="entry name" value="ADP-ribosylation"/>
    <property type="match status" value="1"/>
</dbReference>
<dbReference type="Gene3D" id="3.90.176.10">
    <property type="entry name" value="Toxin ADP-ribosyltransferase, Chain A, domain 1"/>
    <property type="match status" value="1"/>
</dbReference>
<gene>
    <name evidence="6" type="ORF">OVN521_LOCUS26926</name>
    <name evidence="5" type="ORF">WKI299_LOCUS5839</name>
</gene>
<feature type="repeat" description="TPR" evidence="3">
    <location>
        <begin position="439"/>
        <end position="472"/>
    </location>
</feature>
<evidence type="ECO:0000256" key="2">
    <source>
        <dbReference type="ARBA" id="ARBA00022803"/>
    </source>
</evidence>
<dbReference type="EMBL" id="CAJNRF010001672">
    <property type="protein sequence ID" value="CAF2021758.1"/>
    <property type="molecule type" value="Genomic_DNA"/>
</dbReference>
<evidence type="ECO:0000256" key="3">
    <source>
        <dbReference type="PROSITE-ProRule" id="PRU00339"/>
    </source>
</evidence>
<dbReference type="AlphaFoldDB" id="A0A820C782"/>
<organism evidence="6 7">
    <name type="scientific">Rotaria magnacalcarata</name>
    <dbReference type="NCBI Taxonomy" id="392030"/>
    <lineage>
        <taxon>Eukaryota</taxon>
        <taxon>Metazoa</taxon>
        <taxon>Spiralia</taxon>
        <taxon>Gnathifera</taxon>
        <taxon>Rotifera</taxon>
        <taxon>Eurotatoria</taxon>
        <taxon>Bdelloidea</taxon>
        <taxon>Philodinida</taxon>
        <taxon>Philodinidae</taxon>
        <taxon>Rotaria</taxon>
    </lineage>
</organism>
<feature type="repeat" description="TPR" evidence="3">
    <location>
        <begin position="770"/>
        <end position="803"/>
    </location>
</feature>
<dbReference type="GO" id="GO:0005576">
    <property type="term" value="C:extracellular region"/>
    <property type="evidence" value="ECO:0007669"/>
    <property type="project" value="InterPro"/>
</dbReference>
<accession>A0A820C782</accession>
<feature type="repeat" description="TPR" evidence="3">
    <location>
        <begin position="644"/>
        <end position="677"/>
    </location>
</feature>
<protein>
    <recommendedName>
        <fullName evidence="4">ADP ribosyltransferase domain-containing protein</fullName>
    </recommendedName>
</protein>
<dbReference type="Pfam" id="PF13181">
    <property type="entry name" value="TPR_8"/>
    <property type="match status" value="1"/>
</dbReference>
<evidence type="ECO:0000313" key="6">
    <source>
        <dbReference type="EMBL" id="CAF4211426.1"/>
    </source>
</evidence>
<dbReference type="Gene3D" id="1.25.40.10">
    <property type="entry name" value="Tetratricopeptide repeat domain"/>
    <property type="match status" value="4"/>
</dbReference>
<feature type="repeat" description="TPR" evidence="3">
    <location>
        <begin position="518"/>
        <end position="551"/>
    </location>
</feature>
<name>A0A820C782_9BILA</name>
<evidence type="ECO:0000259" key="4">
    <source>
        <dbReference type="Pfam" id="PF03496"/>
    </source>
</evidence>
<keyword evidence="2 3" id="KW-0802">TPR repeat</keyword>
<feature type="repeat" description="TPR" evidence="3">
    <location>
        <begin position="560"/>
        <end position="593"/>
    </location>
</feature>
<dbReference type="PROSITE" id="PS50293">
    <property type="entry name" value="TPR_REGION"/>
    <property type="match status" value="3"/>
</dbReference>
<evidence type="ECO:0000313" key="7">
    <source>
        <dbReference type="Proteomes" id="UP000663866"/>
    </source>
</evidence>
<dbReference type="SUPFAM" id="SSF48452">
    <property type="entry name" value="TPR-like"/>
    <property type="match status" value="1"/>
</dbReference>
<feature type="repeat" description="TPR" evidence="3">
    <location>
        <begin position="686"/>
        <end position="719"/>
    </location>
</feature>
<dbReference type="SMART" id="SM00028">
    <property type="entry name" value="TPR"/>
    <property type="match status" value="9"/>
</dbReference>
<comment type="caution">
    <text evidence="6">The sequence shown here is derived from an EMBL/GenBank/DDBJ whole genome shotgun (WGS) entry which is preliminary data.</text>
</comment>